<reference evidence="1" key="1">
    <citation type="submission" date="2022-04" db="EMBL/GenBank/DDBJ databases">
        <title>Genome of the entomopathogenic fungus Entomophthora muscae.</title>
        <authorList>
            <person name="Elya C."/>
            <person name="Lovett B.R."/>
            <person name="Lee E."/>
            <person name="Macias A.M."/>
            <person name="Hajek A.E."/>
            <person name="De Bivort B.L."/>
            <person name="Kasson M.T."/>
            <person name="De Fine Licht H.H."/>
            <person name="Stajich J.E."/>
        </authorList>
    </citation>
    <scope>NUCLEOTIDE SEQUENCE</scope>
    <source>
        <strain evidence="1">Berkeley</strain>
    </source>
</reference>
<organism evidence="1 2">
    <name type="scientific">Entomophthora muscae</name>
    <dbReference type="NCBI Taxonomy" id="34485"/>
    <lineage>
        <taxon>Eukaryota</taxon>
        <taxon>Fungi</taxon>
        <taxon>Fungi incertae sedis</taxon>
        <taxon>Zoopagomycota</taxon>
        <taxon>Entomophthoromycotina</taxon>
        <taxon>Entomophthoromycetes</taxon>
        <taxon>Entomophthorales</taxon>
        <taxon>Entomophthoraceae</taxon>
        <taxon>Entomophthora</taxon>
    </lineage>
</organism>
<evidence type="ECO:0000313" key="2">
    <source>
        <dbReference type="Proteomes" id="UP001165960"/>
    </source>
</evidence>
<accession>A0ACC2UR37</accession>
<proteinExistence type="predicted"/>
<gene>
    <name evidence="1" type="ORF">DSO57_1014998</name>
</gene>
<dbReference type="Proteomes" id="UP001165960">
    <property type="component" value="Unassembled WGS sequence"/>
</dbReference>
<name>A0ACC2UR37_9FUNG</name>
<evidence type="ECO:0000313" key="1">
    <source>
        <dbReference type="EMBL" id="KAJ9089247.1"/>
    </source>
</evidence>
<dbReference type="EMBL" id="QTSX02000058">
    <property type="protein sequence ID" value="KAJ9089247.1"/>
    <property type="molecule type" value="Genomic_DNA"/>
</dbReference>
<protein>
    <submittedName>
        <fullName evidence="1">Uncharacterized protein</fullName>
    </submittedName>
</protein>
<comment type="caution">
    <text evidence="1">The sequence shown here is derived from an EMBL/GenBank/DDBJ whole genome shotgun (WGS) entry which is preliminary data.</text>
</comment>
<sequence length="100" mass="10928">MIHPVLKFMVFSLTPFLLILWSTSPDLWLQISSSAHFVGNNPASLLQLPSSFLVTGEALVKSLTCDNLDLHSSGPDLHVSLAEKKSGLFFPLMEGTVKNC</sequence>
<keyword evidence="2" id="KW-1185">Reference proteome</keyword>